<dbReference type="Gene3D" id="1.20.120.530">
    <property type="entry name" value="GntR ligand-binding domain-like"/>
    <property type="match status" value="1"/>
</dbReference>
<evidence type="ECO:0000259" key="5">
    <source>
        <dbReference type="PROSITE" id="PS50949"/>
    </source>
</evidence>
<dbReference type="Pfam" id="PF07729">
    <property type="entry name" value="FCD"/>
    <property type="match status" value="1"/>
</dbReference>
<sequence>MSRSELSLSEHLADSIVEIIRTEQLVPGDALASSRDLARRFDVTTPTVREALRRLEATGVVEFRHGSGTYVGPGSERRLLANPHLPRGSRESVLELVEARLVLEPAVAAAAARTRVPEAVERLRTAAANALHPPRESLRASVHFHVVLAAASGNALLRETVEALLQVRAREQVEIRHRYNDRARDHAEHVEIFEAVRDGDAEAAERLTREHLGFIREAVLAADFPDTDTATATTEDSAGTDLEIPR</sequence>
<dbReference type="PANTHER" id="PTHR43537">
    <property type="entry name" value="TRANSCRIPTIONAL REGULATOR, GNTR FAMILY"/>
    <property type="match status" value="1"/>
</dbReference>
<dbReference type="InterPro" id="IPR000524">
    <property type="entry name" value="Tscrpt_reg_HTH_GntR"/>
</dbReference>
<dbReference type="SMART" id="SM00895">
    <property type="entry name" value="FCD"/>
    <property type="match status" value="1"/>
</dbReference>
<dbReference type="InterPro" id="IPR036390">
    <property type="entry name" value="WH_DNA-bd_sf"/>
</dbReference>
<protein>
    <submittedName>
        <fullName evidence="6">GntR family transcriptional regulator</fullName>
    </submittedName>
</protein>
<organism evidence="6 7">
    <name type="scientific">Streptomyces scopuliridis RB72</name>
    <dbReference type="NCBI Taxonomy" id="1440053"/>
    <lineage>
        <taxon>Bacteria</taxon>
        <taxon>Bacillati</taxon>
        <taxon>Actinomycetota</taxon>
        <taxon>Actinomycetes</taxon>
        <taxon>Kitasatosporales</taxon>
        <taxon>Streptomycetaceae</taxon>
        <taxon>Streptomyces</taxon>
    </lineage>
</organism>
<dbReference type="AlphaFoldDB" id="A0A2T7SQY0"/>
<dbReference type="Proteomes" id="UP000245992">
    <property type="component" value="Unassembled WGS sequence"/>
</dbReference>
<dbReference type="Gene3D" id="1.10.10.10">
    <property type="entry name" value="Winged helix-like DNA-binding domain superfamily/Winged helix DNA-binding domain"/>
    <property type="match status" value="1"/>
</dbReference>
<reference evidence="6 7" key="1">
    <citation type="submission" date="2013-12" db="EMBL/GenBank/DDBJ databases">
        <title>Annotated genome of Streptomyces scopuliridis.</title>
        <authorList>
            <person name="Olson J.B."/>
        </authorList>
    </citation>
    <scope>NUCLEOTIDE SEQUENCE [LARGE SCALE GENOMIC DNA]</scope>
    <source>
        <strain evidence="6 7">RB72</strain>
    </source>
</reference>
<dbReference type="STRING" id="1440053.GCA_000718095_01318"/>
<name>A0A2T7SQY0_9ACTN</name>
<evidence type="ECO:0000256" key="1">
    <source>
        <dbReference type="ARBA" id="ARBA00023015"/>
    </source>
</evidence>
<gene>
    <name evidence="6" type="ORF">Y717_02145</name>
</gene>
<evidence type="ECO:0000256" key="3">
    <source>
        <dbReference type="ARBA" id="ARBA00023163"/>
    </source>
</evidence>
<keyword evidence="7" id="KW-1185">Reference proteome</keyword>
<dbReference type="CDD" id="cd07377">
    <property type="entry name" value="WHTH_GntR"/>
    <property type="match status" value="1"/>
</dbReference>
<keyword evidence="1" id="KW-0805">Transcription regulation</keyword>
<dbReference type="InterPro" id="IPR036388">
    <property type="entry name" value="WH-like_DNA-bd_sf"/>
</dbReference>
<dbReference type="SUPFAM" id="SSF48008">
    <property type="entry name" value="GntR ligand-binding domain-like"/>
    <property type="match status" value="1"/>
</dbReference>
<comment type="caution">
    <text evidence="6">The sequence shown here is derived from an EMBL/GenBank/DDBJ whole genome shotgun (WGS) entry which is preliminary data.</text>
</comment>
<dbReference type="SMART" id="SM00345">
    <property type="entry name" value="HTH_GNTR"/>
    <property type="match status" value="1"/>
</dbReference>
<keyword evidence="2" id="KW-0238">DNA-binding</keyword>
<evidence type="ECO:0000256" key="2">
    <source>
        <dbReference type="ARBA" id="ARBA00023125"/>
    </source>
</evidence>
<dbReference type="Pfam" id="PF00392">
    <property type="entry name" value="GntR"/>
    <property type="match status" value="1"/>
</dbReference>
<feature type="domain" description="HTH gntR-type" evidence="5">
    <location>
        <begin position="6"/>
        <end position="74"/>
    </location>
</feature>
<dbReference type="OrthoDB" id="7989071at2"/>
<keyword evidence="3" id="KW-0804">Transcription</keyword>
<dbReference type="GO" id="GO:0003677">
    <property type="term" value="F:DNA binding"/>
    <property type="evidence" value="ECO:0007669"/>
    <property type="project" value="UniProtKB-KW"/>
</dbReference>
<evidence type="ECO:0000256" key="4">
    <source>
        <dbReference type="SAM" id="MobiDB-lite"/>
    </source>
</evidence>
<proteinExistence type="predicted"/>
<dbReference type="RefSeq" id="WP_051745573.1">
    <property type="nucleotide sequence ID" value="NZ_AZSP01000340.1"/>
</dbReference>
<dbReference type="EMBL" id="AZSP01000340">
    <property type="protein sequence ID" value="PVE05286.1"/>
    <property type="molecule type" value="Genomic_DNA"/>
</dbReference>
<evidence type="ECO:0000313" key="7">
    <source>
        <dbReference type="Proteomes" id="UP000245992"/>
    </source>
</evidence>
<dbReference type="PROSITE" id="PS50949">
    <property type="entry name" value="HTH_GNTR"/>
    <property type="match status" value="1"/>
</dbReference>
<dbReference type="SUPFAM" id="SSF46785">
    <property type="entry name" value="Winged helix' DNA-binding domain"/>
    <property type="match status" value="1"/>
</dbReference>
<accession>A0A2T7SQY0</accession>
<dbReference type="InterPro" id="IPR008920">
    <property type="entry name" value="TF_FadR/GntR_C"/>
</dbReference>
<dbReference type="PRINTS" id="PR00035">
    <property type="entry name" value="HTHGNTR"/>
</dbReference>
<dbReference type="PANTHER" id="PTHR43537:SF5">
    <property type="entry name" value="UXU OPERON TRANSCRIPTIONAL REGULATOR"/>
    <property type="match status" value="1"/>
</dbReference>
<evidence type="ECO:0000313" key="6">
    <source>
        <dbReference type="EMBL" id="PVE05286.1"/>
    </source>
</evidence>
<dbReference type="InterPro" id="IPR011711">
    <property type="entry name" value="GntR_C"/>
</dbReference>
<feature type="region of interest" description="Disordered" evidence="4">
    <location>
        <begin position="226"/>
        <end position="246"/>
    </location>
</feature>
<dbReference type="GO" id="GO:0003700">
    <property type="term" value="F:DNA-binding transcription factor activity"/>
    <property type="evidence" value="ECO:0007669"/>
    <property type="project" value="InterPro"/>
</dbReference>